<proteinExistence type="predicted"/>
<feature type="transmembrane region" description="Helical" evidence="1">
    <location>
        <begin position="81"/>
        <end position="106"/>
    </location>
</feature>
<keyword evidence="1" id="KW-0812">Transmembrane</keyword>
<organism evidence="2 3">
    <name type="scientific">Cannabis sativa</name>
    <name type="common">Hemp</name>
    <name type="synonym">Marijuana</name>
    <dbReference type="NCBI Taxonomy" id="3483"/>
    <lineage>
        <taxon>Eukaryota</taxon>
        <taxon>Viridiplantae</taxon>
        <taxon>Streptophyta</taxon>
        <taxon>Embryophyta</taxon>
        <taxon>Tracheophyta</taxon>
        <taxon>Spermatophyta</taxon>
        <taxon>Magnoliopsida</taxon>
        <taxon>eudicotyledons</taxon>
        <taxon>Gunneridae</taxon>
        <taxon>Pentapetalae</taxon>
        <taxon>rosids</taxon>
        <taxon>fabids</taxon>
        <taxon>Rosales</taxon>
        <taxon>Cannabaceae</taxon>
        <taxon>Cannabis</taxon>
    </lineage>
</organism>
<keyword evidence="1" id="KW-1133">Transmembrane helix</keyword>
<dbReference type="EnsemblPlants" id="evm.model.08.1607">
    <property type="protein sequence ID" value="cds.evm.model.08.1607"/>
    <property type="gene ID" value="evm.TU.08.1607"/>
</dbReference>
<keyword evidence="1" id="KW-0472">Membrane</keyword>
<dbReference type="Gramene" id="evm.model.08.1607">
    <property type="protein sequence ID" value="cds.evm.model.08.1607"/>
    <property type="gene ID" value="evm.TU.08.1607"/>
</dbReference>
<reference evidence="2" key="1">
    <citation type="submission" date="2018-11" db="EMBL/GenBank/DDBJ databases">
        <authorList>
            <person name="Grassa J C."/>
        </authorList>
    </citation>
    <scope>NUCLEOTIDE SEQUENCE [LARGE SCALE GENOMIC DNA]</scope>
</reference>
<evidence type="ECO:0000256" key="1">
    <source>
        <dbReference type="SAM" id="Phobius"/>
    </source>
</evidence>
<dbReference type="EMBL" id="UZAU01000714">
    <property type="status" value="NOT_ANNOTATED_CDS"/>
    <property type="molecule type" value="Genomic_DNA"/>
</dbReference>
<protein>
    <submittedName>
        <fullName evidence="2">Uncharacterized protein</fullName>
    </submittedName>
</protein>
<keyword evidence="3" id="KW-1185">Reference proteome</keyword>
<feature type="transmembrane region" description="Helical" evidence="1">
    <location>
        <begin position="29"/>
        <end position="49"/>
    </location>
</feature>
<dbReference type="Proteomes" id="UP000596661">
    <property type="component" value="Chromosome 8"/>
</dbReference>
<name>A0A803Q981_CANSA</name>
<feature type="transmembrane region" description="Helical" evidence="1">
    <location>
        <begin position="56"/>
        <end position="75"/>
    </location>
</feature>
<sequence length="139" mass="14821">MQTFKVGDLILRRKWNFLLYTSKAQGNGVYYWSGTNAASPSATLVYLLARMKAPTFAAVVVCYLVVEVVEVPLVVVVEFVAVVAVVVIGMVSTWSAIGLGSCVACLRSPSPLGDYCLSTATLAFLACFPKPIGGWGHLA</sequence>
<evidence type="ECO:0000313" key="3">
    <source>
        <dbReference type="Proteomes" id="UP000596661"/>
    </source>
</evidence>
<reference evidence="2" key="2">
    <citation type="submission" date="2021-03" db="UniProtKB">
        <authorList>
            <consortium name="EnsemblPlants"/>
        </authorList>
    </citation>
    <scope>IDENTIFICATION</scope>
</reference>
<evidence type="ECO:0000313" key="2">
    <source>
        <dbReference type="EnsemblPlants" id="cds.evm.model.08.1607"/>
    </source>
</evidence>
<accession>A0A803Q981</accession>
<dbReference type="AlphaFoldDB" id="A0A803Q981"/>